<accession>A0A016RUQ0</accession>
<evidence type="ECO:0000313" key="2">
    <source>
        <dbReference type="EMBL" id="EYB82095.1"/>
    </source>
</evidence>
<organism evidence="2 3">
    <name type="scientific">Ancylostoma ceylanicum</name>
    <dbReference type="NCBI Taxonomy" id="53326"/>
    <lineage>
        <taxon>Eukaryota</taxon>
        <taxon>Metazoa</taxon>
        <taxon>Ecdysozoa</taxon>
        <taxon>Nematoda</taxon>
        <taxon>Chromadorea</taxon>
        <taxon>Rhabditida</taxon>
        <taxon>Rhabditina</taxon>
        <taxon>Rhabditomorpha</taxon>
        <taxon>Strongyloidea</taxon>
        <taxon>Ancylostomatidae</taxon>
        <taxon>Ancylostomatinae</taxon>
        <taxon>Ancylostoma</taxon>
    </lineage>
</organism>
<evidence type="ECO:0000313" key="3">
    <source>
        <dbReference type="Proteomes" id="UP000024635"/>
    </source>
</evidence>
<name>A0A016RUQ0_9BILA</name>
<protein>
    <submittedName>
        <fullName evidence="2">Uncharacterized protein</fullName>
    </submittedName>
</protein>
<dbReference type="EMBL" id="JARK01001703">
    <property type="protein sequence ID" value="EYB82095.1"/>
    <property type="molecule type" value="Genomic_DNA"/>
</dbReference>
<sequence length="77" mass="8450">MIFHNTVKIMQAIVVGVITLDIQHSSGTGNTPPTKLAISSQRKHTILQEIGLQTIEPTPQIERSRPTSQFHHPSALA</sequence>
<evidence type="ECO:0000256" key="1">
    <source>
        <dbReference type="SAM" id="MobiDB-lite"/>
    </source>
</evidence>
<comment type="caution">
    <text evidence="2">The sequence shown here is derived from an EMBL/GenBank/DDBJ whole genome shotgun (WGS) entry which is preliminary data.</text>
</comment>
<dbReference type="Proteomes" id="UP000024635">
    <property type="component" value="Unassembled WGS sequence"/>
</dbReference>
<dbReference type="AlphaFoldDB" id="A0A016RUQ0"/>
<gene>
    <name evidence="2" type="primary">Acey_s0367.g39</name>
    <name evidence="2" type="ORF">Y032_0367g39</name>
</gene>
<reference evidence="3" key="1">
    <citation type="journal article" date="2015" name="Nat. Genet.">
        <title>The genome and transcriptome of the zoonotic hookworm Ancylostoma ceylanicum identify infection-specific gene families.</title>
        <authorList>
            <person name="Schwarz E.M."/>
            <person name="Hu Y."/>
            <person name="Antoshechkin I."/>
            <person name="Miller M.M."/>
            <person name="Sternberg P.W."/>
            <person name="Aroian R.V."/>
        </authorList>
    </citation>
    <scope>NUCLEOTIDE SEQUENCE</scope>
    <source>
        <strain evidence="3">HY135</strain>
    </source>
</reference>
<proteinExistence type="predicted"/>
<feature type="region of interest" description="Disordered" evidence="1">
    <location>
        <begin position="51"/>
        <end position="77"/>
    </location>
</feature>
<keyword evidence="3" id="KW-1185">Reference proteome</keyword>